<name>A0A327VQC9_9BACT</name>
<dbReference type="OrthoDB" id="9768470at2"/>
<protein>
    <submittedName>
        <fullName evidence="9">Outer membrane receptor protein involved in Fe transport</fullName>
    </submittedName>
</protein>
<dbReference type="Gene3D" id="2.60.40.1120">
    <property type="entry name" value="Carboxypeptidase-like, regulatory domain"/>
    <property type="match status" value="1"/>
</dbReference>
<dbReference type="InterPro" id="IPR012910">
    <property type="entry name" value="Plug_dom"/>
</dbReference>
<evidence type="ECO:0000313" key="10">
    <source>
        <dbReference type="Proteomes" id="UP000249819"/>
    </source>
</evidence>
<feature type="domain" description="TonB-dependent receptor-like beta-barrel" evidence="7">
    <location>
        <begin position="583"/>
        <end position="965"/>
    </location>
</feature>
<dbReference type="Pfam" id="PF07715">
    <property type="entry name" value="Plug"/>
    <property type="match status" value="1"/>
</dbReference>
<keyword evidence="4" id="KW-0798">TonB box</keyword>
<organism evidence="9 10">
    <name type="scientific">Chitinophaga dinghuensis</name>
    <dbReference type="NCBI Taxonomy" id="1539050"/>
    <lineage>
        <taxon>Bacteria</taxon>
        <taxon>Pseudomonadati</taxon>
        <taxon>Bacteroidota</taxon>
        <taxon>Chitinophagia</taxon>
        <taxon>Chitinophagales</taxon>
        <taxon>Chitinophagaceae</taxon>
        <taxon>Chitinophaga</taxon>
    </lineage>
</organism>
<dbReference type="RefSeq" id="WP_111594811.1">
    <property type="nucleotide sequence ID" value="NZ_QLMA01000009.1"/>
</dbReference>
<feature type="domain" description="TonB-dependent receptor plug" evidence="8">
    <location>
        <begin position="232"/>
        <end position="318"/>
    </location>
</feature>
<dbReference type="Pfam" id="PF00593">
    <property type="entry name" value="TonB_dep_Rec_b-barrel"/>
    <property type="match status" value="1"/>
</dbReference>
<comment type="caution">
    <text evidence="9">The sequence shown here is derived from an EMBL/GenBank/DDBJ whole genome shotgun (WGS) entry which is preliminary data.</text>
</comment>
<dbReference type="Gene3D" id="2.170.130.10">
    <property type="entry name" value="TonB-dependent receptor, plug domain"/>
    <property type="match status" value="1"/>
</dbReference>
<keyword evidence="2 4" id="KW-0472">Membrane</keyword>
<feature type="signal peptide" evidence="6">
    <location>
        <begin position="1"/>
        <end position="27"/>
    </location>
</feature>
<dbReference type="InterPro" id="IPR036942">
    <property type="entry name" value="Beta-barrel_TonB_sf"/>
</dbReference>
<dbReference type="Proteomes" id="UP000249819">
    <property type="component" value="Unassembled WGS sequence"/>
</dbReference>
<keyword evidence="6" id="KW-0732">Signal</keyword>
<evidence type="ECO:0000256" key="3">
    <source>
        <dbReference type="ARBA" id="ARBA00023237"/>
    </source>
</evidence>
<dbReference type="GO" id="GO:0009279">
    <property type="term" value="C:cell outer membrane"/>
    <property type="evidence" value="ECO:0007669"/>
    <property type="project" value="UniProtKB-SubCell"/>
</dbReference>
<comment type="subcellular location">
    <subcellularLocation>
        <location evidence="1 4">Cell outer membrane</location>
    </subcellularLocation>
</comment>
<keyword evidence="9" id="KW-0675">Receptor</keyword>
<sequence>MQKSLHRFCTGAAMPVKMLSLWMLTLAAGKLQAQSYKSLRDKVYLQFNNSNAQDIVKSLQKQTPYTFVYDPEYLQHCPVAAAKFSGSPLHAVLEYLDYNSPLDIEMTGTSTIALKRGRAERPENRAQGRVTGRVSDSKNEPLPGVTIHASNGMGTVSNVDGTFDLPLEPGKYDITFSFISFDSRKITDVQISPKNTTALNVVLYSNSSRLKEVTVTGTYARASAEGLYAIQKNSAGITDGISADQIGRTPDKNLGEVLKRVSGMSTMENKYVVVRGLSERYNQAILNGQIMPSTELNRKNFNYDIIPAALIENVTVIKTLTPDRSAEFGGGLVEVNTLGIPTQSFFNISVGGSYNDKTTGKDFLTLPLEGKEYRGQISDHRKWFGGTNWSSTTELANANATWEKGKPAYANNWILTDLKAPVSPNIQIAGGKIINRHFGFVGAIGYRTTFSTQDVINGRDGFQQQSGTAAKDSMLFHGQRYGFTNNINGLLGVGYRDDKNKITYQGLYLQVLDQQLTVGRGHHDESGPNALAIQDIATQSKILQNQLKGEHALSFGGLKVKWMASYIDLDKIRPDNHFLIADSYEDKSAKLNQFNIRAPFATGRDGTLRWWSRAKEKNFNWDLNIAAPFNVGPVTNTAKIGYAGWNKDRLFFVSNSSSKGYSGEFYQPLQKFFTDSSVITKLTDGGDDFKANVTLHALYGMLDNKFGKFRLVWGLRAEYYNLNDANAVLQHELKSTNNSNKDLDISAVLNREPNWRFFPSANLTYGLTPKMNLRLAYAESIIRPDIRELSFFREYDYELGGDYVGENLIRSTTIRHYDFRYEWYPAPGDIISASLFMKDLSYPMEIYKQGVNRLFTLQNNKSAQNYGAEIEVRKSFAFTQVPVVKNITVYGNFSYLDAWVKPLTTTIKLDTVIPNKLSVYETTGKLEHRPQAGASNYMMNAGIYYDTKPLSLSLSYNFVGNRMFRPAAFYPQSLMEQPLNALDGQIMVRFLRGKGECKISVANILNAYSIVYENTYNDDPAIQFGKAPSKQQLAYQKEKDLINYRLSPGRTYSATVTYKF</sequence>
<evidence type="ECO:0000256" key="1">
    <source>
        <dbReference type="ARBA" id="ARBA00004442"/>
    </source>
</evidence>
<dbReference type="InterPro" id="IPR000531">
    <property type="entry name" value="Beta-barrel_TonB"/>
</dbReference>
<keyword evidence="3" id="KW-0998">Cell outer membrane</keyword>
<proteinExistence type="inferred from homology"/>
<dbReference type="Pfam" id="PF13715">
    <property type="entry name" value="CarbopepD_reg_2"/>
    <property type="match status" value="1"/>
</dbReference>
<evidence type="ECO:0000256" key="5">
    <source>
        <dbReference type="SAM" id="MobiDB-lite"/>
    </source>
</evidence>
<dbReference type="SUPFAM" id="SSF56935">
    <property type="entry name" value="Porins"/>
    <property type="match status" value="1"/>
</dbReference>
<evidence type="ECO:0000259" key="8">
    <source>
        <dbReference type="Pfam" id="PF07715"/>
    </source>
</evidence>
<dbReference type="InterPro" id="IPR008969">
    <property type="entry name" value="CarboxyPept-like_regulatory"/>
</dbReference>
<dbReference type="PANTHER" id="PTHR40980">
    <property type="entry name" value="PLUG DOMAIN-CONTAINING PROTEIN"/>
    <property type="match status" value="1"/>
</dbReference>
<evidence type="ECO:0000256" key="6">
    <source>
        <dbReference type="SAM" id="SignalP"/>
    </source>
</evidence>
<dbReference type="InterPro" id="IPR037066">
    <property type="entry name" value="Plug_dom_sf"/>
</dbReference>
<keyword evidence="10" id="KW-1185">Reference proteome</keyword>
<dbReference type="SUPFAM" id="SSF49464">
    <property type="entry name" value="Carboxypeptidase regulatory domain-like"/>
    <property type="match status" value="1"/>
</dbReference>
<reference evidence="9 10" key="1">
    <citation type="submission" date="2018-06" db="EMBL/GenBank/DDBJ databases">
        <title>Genomic Encyclopedia of Archaeal and Bacterial Type Strains, Phase II (KMG-II): from individual species to whole genera.</title>
        <authorList>
            <person name="Goeker M."/>
        </authorList>
    </citation>
    <scope>NUCLEOTIDE SEQUENCE [LARGE SCALE GENOMIC DNA]</scope>
    <source>
        <strain evidence="9 10">DSM 29821</strain>
    </source>
</reference>
<evidence type="ECO:0000256" key="4">
    <source>
        <dbReference type="RuleBase" id="RU003357"/>
    </source>
</evidence>
<comment type="similarity">
    <text evidence="4">Belongs to the TonB-dependent receptor family.</text>
</comment>
<evidence type="ECO:0000259" key="7">
    <source>
        <dbReference type="Pfam" id="PF00593"/>
    </source>
</evidence>
<feature type="region of interest" description="Disordered" evidence="5">
    <location>
        <begin position="118"/>
        <end position="145"/>
    </location>
</feature>
<gene>
    <name evidence="9" type="ORF">CLV59_109273</name>
</gene>
<evidence type="ECO:0000313" key="9">
    <source>
        <dbReference type="EMBL" id="RAJ75659.1"/>
    </source>
</evidence>
<feature type="chain" id="PRO_5016298152" evidence="6">
    <location>
        <begin position="28"/>
        <end position="1060"/>
    </location>
</feature>
<evidence type="ECO:0000256" key="2">
    <source>
        <dbReference type="ARBA" id="ARBA00023136"/>
    </source>
</evidence>
<accession>A0A327VQC9</accession>
<dbReference type="PANTHER" id="PTHR40980:SF4">
    <property type="entry name" value="TONB-DEPENDENT RECEPTOR-LIKE BETA-BARREL DOMAIN-CONTAINING PROTEIN"/>
    <property type="match status" value="1"/>
</dbReference>
<dbReference type="AlphaFoldDB" id="A0A327VQC9"/>
<dbReference type="EMBL" id="QLMA01000009">
    <property type="protein sequence ID" value="RAJ75659.1"/>
    <property type="molecule type" value="Genomic_DNA"/>
</dbReference>
<dbReference type="Gene3D" id="2.40.170.20">
    <property type="entry name" value="TonB-dependent receptor, beta-barrel domain"/>
    <property type="match status" value="1"/>
</dbReference>